<dbReference type="InterPro" id="IPR051346">
    <property type="entry name" value="OTU_Deubiquitinase"/>
</dbReference>
<dbReference type="GO" id="GO:0070530">
    <property type="term" value="F:K63-linked polyubiquitin modification-dependent protein binding"/>
    <property type="evidence" value="ECO:0007669"/>
    <property type="project" value="TreeGrafter"/>
</dbReference>
<proteinExistence type="predicted"/>
<dbReference type="GO" id="GO:0005737">
    <property type="term" value="C:cytoplasm"/>
    <property type="evidence" value="ECO:0007669"/>
    <property type="project" value="TreeGrafter"/>
</dbReference>
<dbReference type="GO" id="GO:0005634">
    <property type="term" value="C:nucleus"/>
    <property type="evidence" value="ECO:0007669"/>
    <property type="project" value="TreeGrafter"/>
</dbReference>
<name>A0AAV8XJ05_9CUCU</name>
<evidence type="ECO:0000256" key="3">
    <source>
        <dbReference type="ARBA" id="ARBA00022670"/>
    </source>
</evidence>
<dbReference type="GO" id="GO:0030177">
    <property type="term" value="P:positive regulation of Wnt signaling pathway"/>
    <property type="evidence" value="ECO:0007669"/>
    <property type="project" value="TreeGrafter"/>
</dbReference>
<reference evidence="7" key="1">
    <citation type="journal article" date="2023" name="Insect Mol. Biol.">
        <title>Genome sequencing provides insights into the evolution of gene families encoding plant cell wall-degrading enzymes in longhorned beetles.</title>
        <authorList>
            <person name="Shin N.R."/>
            <person name="Okamura Y."/>
            <person name="Kirsch R."/>
            <person name="Pauchet Y."/>
        </authorList>
    </citation>
    <scope>NUCLEOTIDE SEQUENCE</scope>
    <source>
        <strain evidence="7">RBIC_L_NR</strain>
    </source>
</reference>
<dbReference type="GO" id="GO:0071947">
    <property type="term" value="P:protein deubiquitination involved in ubiquitin-dependent protein catabolic process"/>
    <property type="evidence" value="ECO:0007669"/>
    <property type="project" value="TreeGrafter"/>
</dbReference>
<comment type="catalytic activity">
    <reaction evidence="1">
        <text>Thiol-dependent hydrolysis of ester, thioester, amide, peptide and isopeptide bonds formed by the C-terminal Gly of ubiquitin (a 76-residue protein attached to proteins as an intracellular targeting signal).</text>
        <dbReference type="EC" id="3.4.19.12"/>
    </reaction>
</comment>
<evidence type="ECO:0000313" key="7">
    <source>
        <dbReference type="EMBL" id="KAJ8938817.1"/>
    </source>
</evidence>
<evidence type="ECO:0000256" key="4">
    <source>
        <dbReference type="ARBA" id="ARBA00022786"/>
    </source>
</evidence>
<dbReference type="GO" id="GO:0004843">
    <property type="term" value="F:cysteine-type deubiquitinase activity"/>
    <property type="evidence" value="ECO:0007669"/>
    <property type="project" value="UniProtKB-EC"/>
</dbReference>
<evidence type="ECO:0000256" key="1">
    <source>
        <dbReference type="ARBA" id="ARBA00000707"/>
    </source>
</evidence>
<dbReference type="GO" id="GO:0035523">
    <property type="term" value="P:protein K29-linked deubiquitination"/>
    <property type="evidence" value="ECO:0007669"/>
    <property type="project" value="TreeGrafter"/>
</dbReference>
<dbReference type="EC" id="3.4.19.12" evidence="2"/>
<dbReference type="GO" id="GO:0007010">
    <property type="term" value="P:cytoskeleton organization"/>
    <property type="evidence" value="ECO:0007669"/>
    <property type="project" value="TreeGrafter"/>
</dbReference>
<keyword evidence="8" id="KW-1185">Reference proteome</keyword>
<dbReference type="EMBL" id="JANEYF010003153">
    <property type="protein sequence ID" value="KAJ8938817.1"/>
    <property type="molecule type" value="Genomic_DNA"/>
</dbReference>
<accession>A0AAV8XJ05</accession>
<keyword evidence="4" id="KW-0833">Ubl conjugation pathway</keyword>
<evidence type="ECO:0000313" key="8">
    <source>
        <dbReference type="Proteomes" id="UP001162156"/>
    </source>
</evidence>
<dbReference type="GO" id="GO:1990168">
    <property type="term" value="P:protein K33-linked deubiquitination"/>
    <property type="evidence" value="ECO:0007669"/>
    <property type="project" value="TreeGrafter"/>
</dbReference>
<sequence length="96" mass="10734">MEETAQVDELPAPVQDQLFAELLDKDAQEQLESDPAVINWSLDITVRLGSRLYALWNRSAGDCLLDSVMQATWGVFDRDNMLRRALAESLGQGGHM</sequence>
<evidence type="ECO:0000256" key="6">
    <source>
        <dbReference type="ARBA" id="ARBA00022807"/>
    </source>
</evidence>
<evidence type="ECO:0000256" key="5">
    <source>
        <dbReference type="ARBA" id="ARBA00022801"/>
    </source>
</evidence>
<organism evidence="7 8">
    <name type="scientific">Rhamnusium bicolor</name>
    <dbReference type="NCBI Taxonomy" id="1586634"/>
    <lineage>
        <taxon>Eukaryota</taxon>
        <taxon>Metazoa</taxon>
        <taxon>Ecdysozoa</taxon>
        <taxon>Arthropoda</taxon>
        <taxon>Hexapoda</taxon>
        <taxon>Insecta</taxon>
        <taxon>Pterygota</taxon>
        <taxon>Neoptera</taxon>
        <taxon>Endopterygota</taxon>
        <taxon>Coleoptera</taxon>
        <taxon>Polyphaga</taxon>
        <taxon>Cucujiformia</taxon>
        <taxon>Chrysomeloidea</taxon>
        <taxon>Cerambycidae</taxon>
        <taxon>Lepturinae</taxon>
        <taxon>Rhagiini</taxon>
        <taxon>Rhamnusium</taxon>
    </lineage>
</organism>
<dbReference type="PANTHER" id="PTHR13367:SF28">
    <property type="entry name" value="UBIQUITIN THIOESTERASE ZRANB1"/>
    <property type="match status" value="1"/>
</dbReference>
<keyword evidence="3" id="KW-0645">Protease</keyword>
<protein>
    <recommendedName>
        <fullName evidence="2">ubiquitinyl hydrolase 1</fullName>
        <ecNumber evidence="2">3.4.19.12</ecNumber>
    </recommendedName>
</protein>
<gene>
    <name evidence="7" type="ORF">NQ314_011307</name>
</gene>
<dbReference type="GO" id="GO:0016477">
    <property type="term" value="P:cell migration"/>
    <property type="evidence" value="ECO:0007669"/>
    <property type="project" value="TreeGrafter"/>
</dbReference>
<dbReference type="AlphaFoldDB" id="A0AAV8XJ05"/>
<dbReference type="Proteomes" id="UP001162156">
    <property type="component" value="Unassembled WGS sequence"/>
</dbReference>
<evidence type="ECO:0000256" key="2">
    <source>
        <dbReference type="ARBA" id="ARBA00012759"/>
    </source>
</evidence>
<keyword evidence="6" id="KW-0788">Thiol protease</keyword>
<keyword evidence="5" id="KW-0378">Hydrolase</keyword>
<dbReference type="PANTHER" id="PTHR13367">
    <property type="entry name" value="UBIQUITIN THIOESTERASE"/>
    <property type="match status" value="1"/>
</dbReference>
<comment type="caution">
    <text evidence="7">The sequence shown here is derived from an EMBL/GenBank/DDBJ whole genome shotgun (WGS) entry which is preliminary data.</text>
</comment>